<evidence type="ECO:0000313" key="2">
    <source>
        <dbReference type="Proteomes" id="UP000295705"/>
    </source>
</evidence>
<dbReference type="GO" id="GO:0016874">
    <property type="term" value="F:ligase activity"/>
    <property type="evidence" value="ECO:0007669"/>
    <property type="project" value="UniProtKB-KW"/>
</dbReference>
<proteinExistence type="predicted"/>
<dbReference type="InterPro" id="IPR009097">
    <property type="entry name" value="Cyclic_Pdiesterase"/>
</dbReference>
<evidence type="ECO:0000313" key="1">
    <source>
        <dbReference type="EMBL" id="TDQ50225.1"/>
    </source>
</evidence>
<reference evidence="1 2" key="1">
    <citation type="submission" date="2019-03" db="EMBL/GenBank/DDBJ databases">
        <title>Genomic Encyclopedia of Type Strains, Phase IV (KMG-IV): sequencing the most valuable type-strain genomes for metagenomic binning, comparative biology and taxonomic classification.</title>
        <authorList>
            <person name="Goeker M."/>
        </authorList>
    </citation>
    <scope>NUCLEOTIDE SEQUENCE [LARGE SCALE GENOMIC DNA]</scope>
    <source>
        <strain evidence="1 2">DSM 45775</strain>
    </source>
</reference>
<sequence>MTDTDPLIVTALLDEEARAELDAQRRRLFPSKRLVVGAHLTLFHALPGHRADEVTAALDELAARAPIPGRVRAPFALGRGVAYRIEAPGLDTVHAAIARRFADDLTRQDARRPHHHVTVQNKVDPETAKATLAELVATHSPYPATVVGLALWRYRGGPWDAAGEFPFRGSPEPG</sequence>
<accession>A0A4R6UXD0</accession>
<dbReference type="SUPFAM" id="SSF55144">
    <property type="entry name" value="LigT-like"/>
    <property type="match status" value="1"/>
</dbReference>
<keyword evidence="2" id="KW-1185">Reference proteome</keyword>
<dbReference type="OrthoDB" id="793003at2"/>
<name>A0A4R6UXD0_9PSEU</name>
<dbReference type="Proteomes" id="UP000295705">
    <property type="component" value="Unassembled WGS sequence"/>
</dbReference>
<protein>
    <submittedName>
        <fullName evidence="1">2'-5' RNA ligase</fullName>
    </submittedName>
</protein>
<dbReference type="EMBL" id="SNYO01000010">
    <property type="protein sequence ID" value="TDQ50225.1"/>
    <property type="molecule type" value="Genomic_DNA"/>
</dbReference>
<dbReference type="Gene3D" id="3.90.1140.10">
    <property type="entry name" value="Cyclic phosphodiesterase"/>
    <property type="match status" value="1"/>
</dbReference>
<dbReference type="Pfam" id="PF13563">
    <property type="entry name" value="2_5_RNA_ligase2"/>
    <property type="match status" value="1"/>
</dbReference>
<dbReference type="AlphaFoldDB" id="A0A4R6UXD0"/>
<keyword evidence="1" id="KW-0436">Ligase</keyword>
<organism evidence="1 2">
    <name type="scientific">Actinomycetospora succinea</name>
    <dbReference type="NCBI Taxonomy" id="663603"/>
    <lineage>
        <taxon>Bacteria</taxon>
        <taxon>Bacillati</taxon>
        <taxon>Actinomycetota</taxon>
        <taxon>Actinomycetes</taxon>
        <taxon>Pseudonocardiales</taxon>
        <taxon>Pseudonocardiaceae</taxon>
        <taxon>Actinomycetospora</taxon>
    </lineage>
</organism>
<gene>
    <name evidence="1" type="ORF">EV188_110222</name>
</gene>
<comment type="caution">
    <text evidence="1">The sequence shown here is derived from an EMBL/GenBank/DDBJ whole genome shotgun (WGS) entry which is preliminary data.</text>
</comment>
<dbReference type="RefSeq" id="WP_133829287.1">
    <property type="nucleotide sequence ID" value="NZ_BAABHR010000020.1"/>
</dbReference>